<dbReference type="GO" id="GO:0035556">
    <property type="term" value="P:intracellular signal transduction"/>
    <property type="evidence" value="ECO:0007669"/>
    <property type="project" value="TreeGrafter"/>
</dbReference>
<feature type="region of interest" description="Disordered" evidence="7">
    <location>
        <begin position="701"/>
        <end position="835"/>
    </location>
</feature>
<keyword evidence="3 6" id="KW-0547">Nucleotide-binding</keyword>
<dbReference type="AlphaFoldDB" id="A0A0N4TN15"/>
<dbReference type="GO" id="GO:0005737">
    <property type="term" value="C:cytoplasm"/>
    <property type="evidence" value="ECO:0007669"/>
    <property type="project" value="TreeGrafter"/>
</dbReference>
<dbReference type="FunFam" id="3.30.200.20:FF:000042">
    <property type="entry name" value="Aurora kinase A"/>
    <property type="match status" value="1"/>
</dbReference>
<evidence type="ECO:0000313" key="11">
    <source>
        <dbReference type="WBParaSite" id="BPAG_0000986101-mRNA-1"/>
    </source>
</evidence>
<dbReference type="WBParaSite" id="BPAG_0000986101-mRNA-1">
    <property type="protein sequence ID" value="BPAG_0000986101-mRNA-1"/>
    <property type="gene ID" value="BPAG_0000986101"/>
</dbReference>
<feature type="region of interest" description="Disordered" evidence="7">
    <location>
        <begin position="930"/>
        <end position="997"/>
    </location>
</feature>
<evidence type="ECO:0000256" key="6">
    <source>
        <dbReference type="PROSITE-ProRule" id="PRU10141"/>
    </source>
</evidence>
<reference evidence="9 10" key="2">
    <citation type="submission" date="2018-11" db="EMBL/GenBank/DDBJ databases">
        <authorList>
            <consortium name="Pathogen Informatics"/>
        </authorList>
    </citation>
    <scope>NUCLEOTIDE SEQUENCE [LARGE SCALE GENOMIC DNA]</scope>
</reference>
<evidence type="ECO:0000259" key="8">
    <source>
        <dbReference type="PROSITE" id="PS50011"/>
    </source>
</evidence>
<evidence type="ECO:0000256" key="1">
    <source>
        <dbReference type="ARBA" id="ARBA00022527"/>
    </source>
</evidence>
<dbReference type="GO" id="GO:0000226">
    <property type="term" value="P:microtubule cytoskeleton organization"/>
    <property type="evidence" value="ECO:0007669"/>
    <property type="project" value="TreeGrafter"/>
</dbReference>
<dbReference type="PROSITE" id="PS00108">
    <property type="entry name" value="PROTEIN_KINASE_ST"/>
    <property type="match status" value="1"/>
</dbReference>
<dbReference type="PROSITE" id="PS50011">
    <property type="entry name" value="PROTEIN_KINASE_DOM"/>
    <property type="match status" value="1"/>
</dbReference>
<accession>A0A0N4TN15</accession>
<reference evidence="11" key="1">
    <citation type="submission" date="2017-02" db="UniProtKB">
        <authorList>
            <consortium name="WormBaseParasite"/>
        </authorList>
    </citation>
    <scope>IDENTIFICATION</scope>
</reference>
<dbReference type="PANTHER" id="PTHR24346:SF93">
    <property type="entry name" value="NUAK FAMILY SNF1-LIKE KINASE 1"/>
    <property type="match status" value="1"/>
</dbReference>
<feature type="region of interest" description="Disordered" evidence="7">
    <location>
        <begin position="643"/>
        <end position="665"/>
    </location>
</feature>
<dbReference type="EMBL" id="UZAD01013166">
    <property type="protein sequence ID" value="VDN91009.1"/>
    <property type="molecule type" value="Genomic_DNA"/>
</dbReference>
<dbReference type="PROSITE" id="PS00107">
    <property type="entry name" value="PROTEIN_KINASE_ATP"/>
    <property type="match status" value="1"/>
</dbReference>
<dbReference type="Proteomes" id="UP000278627">
    <property type="component" value="Unassembled WGS sequence"/>
</dbReference>
<dbReference type="Pfam" id="PF00069">
    <property type="entry name" value="Pkinase"/>
    <property type="match status" value="1"/>
</dbReference>
<evidence type="ECO:0000313" key="9">
    <source>
        <dbReference type="EMBL" id="VDN91009.1"/>
    </source>
</evidence>
<gene>
    <name evidence="9" type="ORF">BPAG_LOCUS9823</name>
</gene>
<dbReference type="GO" id="GO:0050321">
    <property type="term" value="F:tau-protein kinase activity"/>
    <property type="evidence" value="ECO:0007669"/>
    <property type="project" value="TreeGrafter"/>
</dbReference>
<feature type="compositionally biased region" description="Acidic residues" evidence="7">
    <location>
        <begin position="729"/>
        <end position="749"/>
    </location>
</feature>
<keyword evidence="5 6" id="KW-0067">ATP-binding</keyword>
<dbReference type="InterPro" id="IPR008271">
    <property type="entry name" value="Ser/Thr_kinase_AS"/>
</dbReference>
<evidence type="ECO:0000256" key="2">
    <source>
        <dbReference type="ARBA" id="ARBA00022679"/>
    </source>
</evidence>
<feature type="compositionally biased region" description="Acidic residues" evidence="7">
    <location>
        <begin position="956"/>
        <end position="985"/>
    </location>
</feature>
<name>A0A0N4TN15_BRUPA</name>
<evidence type="ECO:0000256" key="3">
    <source>
        <dbReference type="ARBA" id="ARBA00022741"/>
    </source>
</evidence>
<keyword evidence="1" id="KW-0723">Serine/threonine-protein kinase</keyword>
<dbReference type="SUPFAM" id="SSF56112">
    <property type="entry name" value="Protein kinase-like (PK-like)"/>
    <property type="match status" value="1"/>
</dbReference>
<evidence type="ECO:0000256" key="7">
    <source>
        <dbReference type="SAM" id="MobiDB-lite"/>
    </source>
</evidence>
<feature type="region of interest" description="Disordered" evidence="7">
    <location>
        <begin position="1"/>
        <end position="25"/>
    </location>
</feature>
<dbReference type="FunFam" id="1.10.510.10:FF:000389">
    <property type="entry name" value="Uncharacterized protein, isoform E"/>
    <property type="match status" value="1"/>
</dbReference>
<dbReference type="SMART" id="SM00220">
    <property type="entry name" value="S_TKc"/>
    <property type="match status" value="1"/>
</dbReference>
<keyword evidence="4" id="KW-0418">Kinase</keyword>
<proteinExistence type="predicted"/>
<feature type="binding site" evidence="6">
    <location>
        <position position="96"/>
    </location>
    <ligand>
        <name>ATP</name>
        <dbReference type="ChEBI" id="CHEBI:30616"/>
    </ligand>
</feature>
<feature type="compositionally biased region" description="Basic and acidic residues" evidence="7">
    <location>
        <begin position="760"/>
        <end position="771"/>
    </location>
</feature>
<feature type="compositionally biased region" description="Acidic residues" evidence="7">
    <location>
        <begin position="772"/>
        <end position="789"/>
    </location>
</feature>
<dbReference type="InterPro" id="IPR017441">
    <property type="entry name" value="Protein_kinase_ATP_BS"/>
</dbReference>
<evidence type="ECO:0000256" key="5">
    <source>
        <dbReference type="ARBA" id="ARBA00022840"/>
    </source>
</evidence>
<feature type="domain" description="Protein kinase" evidence="8">
    <location>
        <begin position="63"/>
        <end position="314"/>
    </location>
</feature>
<dbReference type="Gene3D" id="1.10.510.10">
    <property type="entry name" value="Transferase(Phosphotransferase) domain 1"/>
    <property type="match status" value="1"/>
</dbReference>
<evidence type="ECO:0000256" key="4">
    <source>
        <dbReference type="ARBA" id="ARBA00022777"/>
    </source>
</evidence>
<dbReference type="CDD" id="cd14073">
    <property type="entry name" value="STKc_NUAK"/>
    <property type="match status" value="1"/>
</dbReference>
<dbReference type="PANTHER" id="PTHR24346">
    <property type="entry name" value="MAP/MICROTUBULE AFFINITY-REGULATING KINASE"/>
    <property type="match status" value="1"/>
</dbReference>
<keyword evidence="2" id="KW-0808">Transferase</keyword>
<dbReference type="STRING" id="6280.A0A0N4TN15"/>
<organism evidence="11">
    <name type="scientific">Brugia pahangi</name>
    <name type="common">Filarial nematode worm</name>
    <dbReference type="NCBI Taxonomy" id="6280"/>
    <lineage>
        <taxon>Eukaryota</taxon>
        <taxon>Metazoa</taxon>
        <taxon>Ecdysozoa</taxon>
        <taxon>Nematoda</taxon>
        <taxon>Chromadorea</taxon>
        <taxon>Rhabditida</taxon>
        <taxon>Spirurina</taxon>
        <taxon>Spiruromorpha</taxon>
        <taxon>Filarioidea</taxon>
        <taxon>Onchocercidae</taxon>
        <taxon>Brugia</taxon>
    </lineage>
</organism>
<evidence type="ECO:0000313" key="10">
    <source>
        <dbReference type="Proteomes" id="UP000278627"/>
    </source>
</evidence>
<dbReference type="InterPro" id="IPR011009">
    <property type="entry name" value="Kinase-like_dom_sf"/>
</dbReference>
<keyword evidence="10" id="KW-1185">Reference proteome</keyword>
<dbReference type="InterPro" id="IPR000719">
    <property type="entry name" value="Prot_kinase_dom"/>
</dbReference>
<dbReference type="GO" id="GO:0005524">
    <property type="term" value="F:ATP binding"/>
    <property type="evidence" value="ECO:0007669"/>
    <property type="project" value="UniProtKB-UniRule"/>
</dbReference>
<protein>
    <submittedName>
        <fullName evidence="11">Protein kinase domain-containing protein</fullName>
    </submittedName>
</protein>
<sequence>MTIGTGNIGSRNSSRSAKNAKYSTSKIRSNQYGSGIMGGNSMLGGQPLCGLPGGSKSEIKHRFEITKKLGSGTYGKVSLAYDHKTEREVAVKLIKKSAIENKQDLVRIRREIRIMSALNHPNIIQIFEVFENRDKIILVMEYASGGELYDYVSTFGSLPEPEARRIFRQITSAILYCHKHKVAHRDLKLENILLDADNNAKIADFGLSNYFSDKTLLNTFCGSPLYASPEIINGTPYRGPEVDCWSLGILLYTLVYGSMPFDGRDFNRMVRQIKRGAYFEPDTPSTASMLIRNMLRVNPERRADIDEIASHWWLNLDENMPVIQELPENQIIDHTPLTDRAETMVVQDLADEADVFMDFGHLSPSTRLKIEEFRRRRKEAEEYIENSPIKPPKARRTDGTEMPTLTAAEKSLRYDPRLNKEKEQERVSVDEPDAYYEPLERLKRLESRLQSKDNQAHITDNKLTNISNSNQANKEIRRFKQPSLETVSGCDNSSSRMIIKNERLSPEQPDDPVTSNSKISVISTGTNNETSKPSFVPLNSESVIAAAKASRKPSAETWRLEMDSLNMLMNQVLEQMEKGPVSMTLVARIKAHPFYDSRPMVKELLESIIAAQPPSVQKQASKLIQQQSQELIKRQTVGGTTTSIGGGMVGITGRRSSKTYDIGTTTSPVKMDEKRITGKYQSNGIAQRNGQMKNFGERPWHSVEVGFDPDEDVEHNVGTPQSFSHNDEFTEESVQDTSFEDESDGEIILDNDRNQSNANSRDRDEALKENDECSDEDDEEVEESDSEIDELGKEVEQIEDEGNGSYRTAISEENLGDSGEHNPPPDPHMKNVAPQFVDAFDRGLAKRQSKGKYQHNKVELYGRGVSTECESPTLPHRRIGGPQPTAKKYIMTYPKPIDDSGDDIPGRLGKKNVKNWLRTQDPDVMIKSTEASAEVASRVCSVPPRSPPNVIKLDNEASESESDEDEENEEDENEESDEDESTEESEANKVLSNKQSVEIEKRKPQAINLESNIVTNDAKYQTKLKVKDECIKKDVLSTTKKTSKPIKLGNRSLAIPSSNDGAISFLQRHNWDRRRRNRTIDVSENVLKSIADHRDEMTPSRLTTGHTMAVTNNDPVGLSWTRTSGIFI</sequence>